<evidence type="ECO:0000256" key="10">
    <source>
        <dbReference type="ARBA" id="ARBA00050045"/>
    </source>
</evidence>
<dbReference type="InterPro" id="IPR003593">
    <property type="entry name" value="AAA+_ATPase"/>
</dbReference>
<dbReference type="InterPro" id="IPR003439">
    <property type="entry name" value="ABC_transporter-like_ATP-bd"/>
</dbReference>
<dbReference type="Gene3D" id="1.25.10.10">
    <property type="entry name" value="Leucine-rich Repeat Variant"/>
    <property type="match status" value="1"/>
</dbReference>
<dbReference type="PANTHER" id="PTHR19211:SF5">
    <property type="entry name" value="ELONGATION FACTOR 3A-RELATED"/>
    <property type="match status" value="1"/>
</dbReference>
<dbReference type="InterPro" id="IPR050611">
    <property type="entry name" value="ABCF"/>
</dbReference>
<dbReference type="STRING" id="145388.A0A0D2KL24"/>
<dbReference type="EMBL" id="KK102987">
    <property type="protein sequence ID" value="KIY96473.1"/>
    <property type="molecule type" value="Genomic_DNA"/>
</dbReference>
<dbReference type="Gene3D" id="3.40.50.300">
    <property type="entry name" value="P-loop containing nucleotide triphosphate hydrolases"/>
    <property type="match status" value="3"/>
</dbReference>
<dbReference type="PANTHER" id="PTHR19211">
    <property type="entry name" value="ATP-BINDING TRANSPORT PROTEIN-RELATED"/>
    <property type="match status" value="1"/>
</dbReference>
<comment type="catalytic activity">
    <reaction evidence="8">
        <text>ATP + H2O = ADP + phosphate + H(+)</text>
        <dbReference type="Rhea" id="RHEA:13065"/>
        <dbReference type="ChEBI" id="CHEBI:15377"/>
        <dbReference type="ChEBI" id="CHEBI:15378"/>
        <dbReference type="ChEBI" id="CHEBI:30616"/>
        <dbReference type="ChEBI" id="CHEBI:43474"/>
        <dbReference type="ChEBI" id="CHEBI:456216"/>
    </reaction>
</comment>
<dbReference type="GO" id="GO:0016887">
    <property type="term" value="F:ATP hydrolysis activity"/>
    <property type="evidence" value="ECO:0007669"/>
    <property type="project" value="InterPro"/>
</dbReference>
<evidence type="ECO:0000256" key="7">
    <source>
        <dbReference type="ARBA" id="ARBA00022917"/>
    </source>
</evidence>
<dbReference type="KEGG" id="mng:MNEG_11489"/>
<dbReference type="Proteomes" id="UP000054498">
    <property type="component" value="Unassembled WGS sequence"/>
</dbReference>
<keyword evidence="7" id="KW-0648">Protein biosynthesis</keyword>
<sequence length="860" mass="92135">MKIVRRRDEPGAAAPAAATKPAAPAAAGGITPKVLVRAAAPAKVSKEEEDSRKVAQLLGKLSLDGACDGASDVKAAVAASGFGPLQAAGLIDRLAASLDSPDPDAREAALLAIAQLPAATGRAAEPYLLPLVPSILERATDKAAPARDAAAAAGAAVARSLCPHAAEMVLPVLFEHTDPLKKWQVRELALKMLAAVSEVAPRQVAARLPEIVPLIATLMVDAREQVKAAAVEAGTASYHLVGNRDIEHLVDDLLHCVARPEEVTDVVVKLSATTFVQAIEAPALAVMVPLLIRGLRESTPIQRKCCVITTNMAKLVNSPLDAAHFLPALVPGVEKVARIAADPELREVASGALVVLERIVKEASAMHKETKAAAADKEETRKQLAATIALTNPSPVDGPVLSHVATLCCALMDGRIFEFEEWRDCLVPYLAPTFMDEAAAEAACRAFMAQCMAKMREEGAIEDLGWENEGDDAEHQELCNCRFSLAYGGKILLNNACLRLLRGRRYGLCGANGAGKSTLMRAISRGQLDGFPPASQLKTIYVEHDIQASLADLSVLDYVAADPEIQKTGKGRADVEAALASTNFDAEMMAKPITGISGGWKMKLALTRAMLLGADILLLDEPTNHLDTTNVAWLEEWLVSQKDVTVMTVSHDSGFLDKVCTDIIHYQQRQLRRYRGNLSEFVKAVPAAKSYYELEAASLRFRRALTGEKPIIKLDKVQFTYPGAPRPQISNVHVMCRLSSRVAVLGVNGAGKSTLIKIMTGENKADTGSQARAARGARERFGRAAAAIQSGARGSAARASPALPIRPGSTIRARATPHARDLAPSVWRHPNLRLAYVAQHAFHHLEEHLDTTPLKYMFHR</sequence>
<feature type="domain" description="ABC transporter" evidence="12">
    <location>
        <begin position="476"/>
        <end position="694"/>
    </location>
</feature>
<dbReference type="Pfam" id="PF24987">
    <property type="entry name" value="HEAT_EF3_N"/>
    <property type="match status" value="1"/>
</dbReference>
<dbReference type="SUPFAM" id="SSF48371">
    <property type="entry name" value="ARM repeat"/>
    <property type="match status" value="1"/>
</dbReference>
<accession>A0A0D2KL24</accession>
<feature type="compositionally biased region" description="Low complexity" evidence="11">
    <location>
        <begin position="11"/>
        <end position="27"/>
    </location>
</feature>
<evidence type="ECO:0000256" key="4">
    <source>
        <dbReference type="ARBA" id="ARBA00022741"/>
    </source>
</evidence>
<dbReference type="PROSITE" id="PS50893">
    <property type="entry name" value="ABC_TRANSPORTER_2"/>
    <property type="match status" value="1"/>
</dbReference>
<evidence type="ECO:0000256" key="6">
    <source>
        <dbReference type="ARBA" id="ARBA00022840"/>
    </source>
</evidence>
<dbReference type="CDD" id="cd03221">
    <property type="entry name" value="ABCF_EF-3"/>
    <property type="match status" value="1"/>
</dbReference>
<evidence type="ECO:0000313" key="13">
    <source>
        <dbReference type="EMBL" id="KIY96473.1"/>
    </source>
</evidence>
<dbReference type="GO" id="GO:0003746">
    <property type="term" value="F:translation elongation factor activity"/>
    <property type="evidence" value="ECO:0007669"/>
    <property type="project" value="UniProtKB-KW"/>
</dbReference>
<feature type="region of interest" description="Disordered" evidence="11">
    <location>
        <begin position="1"/>
        <end position="27"/>
    </location>
</feature>
<dbReference type="InterPro" id="IPR034085">
    <property type="entry name" value="TOG"/>
</dbReference>
<dbReference type="Pfam" id="PF24984">
    <property type="entry name" value="HEAT_EF3_GNC1"/>
    <property type="match status" value="1"/>
</dbReference>
<gene>
    <name evidence="13" type="ORF">MNEG_11489</name>
</gene>
<dbReference type="InterPro" id="IPR027417">
    <property type="entry name" value="P-loop_NTPase"/>
</dbReference>
<reference evidence="13 14" key="1">
    <citation type="journal article" date="2013" name="BMC Genomics">
        <title>Reconstruction of the lipid metabolism for the microalga Monoraphidium neglectum from its genome sequence reveals characteristics suitable for biofuel production.</title>
        <authorList>
            <person name="Bogen C."/>
            <person name="Al-Dilaimi A."/>
            <person name="Albersmeier A."/>
            <person name="Wichmann J."/>
            <person name="Grundmann M."/>
            <person name="Rupp O."/>
            <person name="Lauersen K.J."/>
            <person name="Blifernez-Klassen O."/>
            <person name="Kalinowski J."/>
            <person name="Goesmann A."/>
            <person name="Mussgnug J.H."/>
            <person name="Kruse O."/>
        </authorList>
    </citation>
    <scope>NUCLEOTIDE SEQUENCE [LARGE SCALE GENOMIC DNA]</scope>
    <source>
        <strain evidence="13 14">SAG 48.87</strain>
    </source>
</reference>
<keyword evidence="5 13" id="KW-0251">Elongation factor</keyword>
<keyword evidence="3" id="KW-0677">Repeat</keyword>
<keyword evidence="14" id="KW-1185">Reference proteome</keyword>
<dbReference type="UniPathway" id="UPA00345"/>
<evidence type="ECO:0000256" key="11">
    <source>
        <dbReference type="SAM" id="MobiDB-lite"/>
    </source>
</evidence>
<dbReference type="SMART" id="SM00382">
    <property type="entry name" value="AAA"/>
    <property type="match status" value="1"/>
</dbReference>
<dbReference type="SMART" id="SM01349">
    <property type="entry name" value="TOG"/>
    <property type="match status" value="1"/>
</dbReference>
<proteinExistence type="inferred from homology"/>
<comment type="similarity">
    <text evidence="2">Belongs to the ABC transporter superfamily. ABCF family. EF3 subfamily.</text>
</comment>
<dbReference type="AlphaFoldDB" id="A0A0D2KL24"/>
<evidence type="ECO:0000259" key="12">
    <source>
        <dbReference type="PROSITE" id="PS50893"/>
    </source>
</evidence>
<dbReference type="GO" id="GO:0005524">
    <property type="term" value="F:ATP binding"/>
    <property type="evidence" value="ECO:0007669"/>
    <property type="project" value="UniProtKB-KW"/>
</dbReference>
<dbReference type="Pfam" id="PF00005">
    <property type="entry name" value="ABC_tran"/>
    <property type="match status" value="2"/>
</dbReference>
<name>A0A0D2KL24_9CHLO</name>
<evidence type="ECO:0000256" key="2">
    <source>
        <dbReference type="ARBA" id="ARBA00011054"/>
    </source>
</evidence>
<organism evidence="13 14">
    <name type="scientific">Monoraphidium neglectum</name>
    <dbReference type="NCBI Taxonomy" id="145388"/>
    <lineage>
        <taxon>Eukaryota</taxon>
        <taxon>Viridiplantae</taxon>
        <taxon>Chlorophyta</taxon>
        <taxon>core chlorophytes</taxon>
        <taxon>Chlorophyceae</taxon>
        <taxon>CS clade</taxon>
        <taxon>Sphaeropleales</taxon>
        <taxon>Selenastraceae</taxon>
        <taxon>Monoraphidium</taxon>
    </lineage>
</organism>
<dbReference type="OrthoDB" id="2110130at2759"/>
<dbReference type="SUPFAM" id="SSF52540">
    <property type="entry name" value="P-loop containing nucleoside triphosphate hydrolases"/>
    <property type="match status" value="2"/>
</dbReference>
<protein>
    <recommendedName>
        <fullName evidence="9">Elongation factor 3</fullName>
    </recommendedName>
    <alternativeName>
        <fullName evidence="10">Eukaryotic elongation factor 3</fullName>
    </alternativeName>
</protein>
<evidence type="ECO:0000256" key="3">
    <source>
        <dbReference type="ARBA" id="ARBA00022737"/>
    </source>
</evidence>
<evidence type="ECO:0000256" key="5">
    <source>
        <dbReference type="ARBA" id="ARBA00022768"/>
    </source>
</evidence>
<dbReference type="InterPro" id="IPR011989">
    <property type="entry name" value="ARM-like"/>
</dbReference>
<evidence type="ECO:0000313" key="14">
    <source>
        <dbReference type="Proteomes" id="UP000054498"/>
    </source>
</evidence>
<evidence type="ECO:0000256" key="8">
    <source>
        <dbReference type="ARBA" id="ARBA00049360"/>
    </source>
</evidence>
<evidence type="ECO:0000256" key="9">
    <source>
        <dbReference type="ARBA" id="ARBA00050030"/>
    </source>
</evidence>
<evidence type="ECO:0000256" key="1">
    <source>
        <dbReference type="ARBA" id="ARBA00004815"/>
    </source>
</evidence>
<dbReference type="InterPro" id="IPR016024">
    <property type="entry name" value="ARM-type_fold"/>
</dbReference>
<keyword evidence="6" id="KW-0067">ATP-binding</keyword>
<feature type="compositionally biased region" description="Basic and acidic residues" evidence="11">
    <location>
        <begin position="1"/>
        <end position="10"/>
    </location>
</feature>
<comment type="pathway">
    <text evidence="1">Protein biosynthesis; polypeptide chain elongation.</text>
</comment>
<keyword evidence="4" id="KW-0547">Nucleotide-binding</keyword>
<dbReference type="GeneID" id="25728756"/>
<dbReference type="RefSeq" id="XP_013895493.1">
    <property type="nucleotide sequence ID" value="XM_014040039.1"/>
</dbReference>
<dbReference type="FunFam" id="3.40.50.300:FF:000193">
    <property type="entry name" value="Probable Elongation factor 3"/>
    <property type="match status" value="1"/>
</dbReference>